<dbReference type="Pfam" id="PF00258">
    <property type="entry name" value="Flavodoxin_1"/>
    <property type="match status" value="1"/>
</dbReference>
<feature type="domain" description="Flavodoxin-like" evidence="1">
    <location>
        <begin position="5"/>
        <end position="141"/>
    </location>
</feature>
<organism evidence="2 3">
    <name type="scientific">Brachyspira pilosicoli P43/6/78</name>
    <dbReference type="NCBI Taxonomy" id="1042417"/>
    <lineage>
        <taxon>Bacteria</taxon>
        <taxon>Pseudomonadati</taxon>
        <taxon>Spirochaetota</taxon>
        <taxon>Spirochaetia</taxon>
        <taxon>Brachyspirales</taxon>
        <taxon>Brachyspiraceae</taxon>
        <taxon>Brachyspira</taxon>
    </lineage>
</organism>
<name>A0A3B6VK81_BRAPL</name>
<evidence type="ECO:0000313" key="3">
    <source>
        <dbReference type="Proteomes" id="UP000010793"/>
    </source>
</evidence>
<sequence>MNKKIAIVVWSKTGNTRLMANALKEGIELQKCQADMFKAYNFDRNKAEEYSIIALGCPAMGAETLEDSEFLPMYNDIKSVLKNKRVFFFGSYSWGDGKWMRDWVEDAKNNDINLFREPIIAKEKPTDDILLKMKEVGADLSRD</sequence>
<gene>
    <name evidence="2" type="ORF">BPP43_04580</name>
</gene>
<evidence type="ECO:0000259" key="1">
    <source>
        <dbReference type="PROSITE" id="PS50902"/>
    </source>
</evidence>
<protein>
    <recommendedName>
        <fullName evidence="1">Flavodoxin-like domain-containing protein</fullName>
    </recommendedName>
</protein>
<keyword evidence="3" id="KW-1185">Reference proteome</keyword>
<dbReference type="AlphaFoldDB" id="A0A3B6VK81"/>
<dbReference type="KEGG" id="bpip:BPP43_04580"/>
<evidence type="ECO:0000313" key="2">
    <source>
        <dbReference type="EMBL" id="AGA66188.1"/>
    </source>
</evidence>
<dbReference type="PROSITE" id="PS50902">
    <property type="entry name" value="FLAVODOXIN_LIKE"/>
    <property type="match status" value="1"/>
</dbReference>
<dbReference type="InterPro" id="IPR008254">
    <property type="entry name" value="Flavodoxin/NO_synth"/>
</dbReference>
<proteinExistence type="predicted"/>
<dbReference type="RefSeq" id="WP_014932842.1">
    <property type="nucleotide sequence ID" value="NC_019908.1"/>
</dbReference>
<dbReference type="InterPro" id="IPR029039">
    <property type="entry name" value="Flavoprotein-like_sf"/>
</dbReference>
<reference evidence="2 3" key="1">
    <citation type="journal article" date="2013" name="Genome Announc.">
        <title>Complete Genome Sequence of the Porcine Strain Brachyspira pilosicoli P43/6/78(T.).</title>
        <authorList>
            <person name="Lin C."/>
            <person name="den Bakker H.C."/>
            <person name="Suzuki H."/>
            <person name="Lefebure T."/>
            <person name="Ponnala L."/>
            <person name="Sun Q."/>
            <person name="Stanhope M.J."/>
            <person name="Wiedmann M."/>
            <person name="Duhamel G.E."/>
        </authorList>
    </citation>
    <scope>NUCLEOTIDE SEQUENCE [LARGE SCALE GENOMIC DNA]</scope>
    <source>
        <strain evidence="2 3">P43/6/78</strain>
    </source>
</reference>
<dbReference type="EMBL" id="CP002873">
    <property type="protein sequence ID" value="AGA66188.1"/>
    <property type="molecule type" value="Genomic_DNA"/>
</dbReference>
<dbReference type="Proteomes" id="UP000010793">
    <property type="component" value="Chromosome"/>
</dbReference>
<dbReference type="GO" id="GO:0010181">
    <property type="term" value="F:FMN binding"/>
    <property type="evidence" value="ECO:0007669"/>
    <property type="project" value="InterPro"/>
</dbReference>
<dbReference type="Gene3D" id="3.40.50.360">
    <property type="match status" value="1"/>
</dbReference>
<accession>A0A3B6VK81</accession>
<dbReference type="SUPFAM" id="SSF52218">
    <property type="entry name" value="Flavoproteins"/>
    <property type="match status" value="1"/>
</dbReference>